<dbReference type="AlphaFoldDB" id="X1EQU2"/>
<organism evidence="1">
    <name type="scientific">marine sediment metagenome</name>
    <dbReference type="NCBI Taxonomy" id="412755"/>
    <lineage>
        <taxon>unclassified sequences</taxon>
        <taxon>metagenomes</taxon>
        <taxon>ecological metagenomes</taxon>
    </lineage>
</organism>
<evidence type="ECO:0000313" key="1">
    <source>
        <dbReference type="EMBL" id="GAH22695.1"/>
    </source>
</evidence>
<protein>
    <submittedName>
        <fullName evidence="1">Uncharacterized protein</fullName>
    </submittedName>
</protein>
<feature type="non-terminal residue" evidence="1">
    <location>
        <position position="1"/>
    </location>
</feature>
<proteinExistence type="predicted"/>
<accession>X1EQU2</accession>
<comment type="caution">
    <text evidence="1">The sequence shown here is derived from an EMBL/GenBank/DDBJ whole genome shotgun (WGS) entry which is preliminary data.</text>
</comment>
<reference evidence="1" key="1">
    <citation type="journal article" date="2014" name="Front. Microbiol.">
        <title>High frequency of phylogenetically diverse reductive dehalogenase-homologous genes in deep subseafloor sedimentary metagenomes.</title>
        <authorList>
            <person name="Kawai M."/>
            <person name="Futagami T."/>
            <person name="Toyoda A."/>
            <person name="Takaki Y."/>
            <person name="Nishi S."/>
            <person name="Hori S."/>
            <person name="Arai W."/>
            <person name="Tsubouchi T."/>
            <person name="Morono Y."/>
            <person name="Uchiyama I."/>
            <person name="Ito T."/>
            <person name="Fujiyama A."/>
            <person name="Inagaki F."/>
            <person name="Takami H."/>
        </authorList>
    </citation>
    <scope>NUCLEOTIDE SEQUENCE</scope>
    <source>
        <strain evidence="1">Expedition CK06-06</strain>
    </source>
</reference>
<feature type="non-terminal residue" evidence="1">
    <location>
        <position position="34"/>
    </location>
</feature>
<dbReference type="EMBL" id="BART01042382">
    <property type="protein sequence ID" value="GAH22695.1"/>
    <property type="molecule type" value="Genomic_DNA"/>
</dbReference>
<name>X1EQU2_9ZZZZ</name>
<gene>
    <name evidence="1" type="ORF">S01H4_67399</name>
</gene>
<sequence length="34" mass="3928">LKFPDEKIFVILNRADAKVGITIDEIENTIKQRV</sequence>